<proteinExistence type="predicted"/>
<dbReference type="InterPro" id="IPR050204">
    <property type="entry name" value="AraC_XylS_family_regulators"/>
</dbReference>
<keyword evidence="2" id="KW-0238">DNA-binding</keyword>
<comment type="caution">
    <text evidence="5">The sequence shown here is derived from an EMBL/GenBank/DDBJ whole genome shotgun (WGS) entry which is preliminary data.</text>
</comment>
<dbReference type="Pfam" id="PF20240">
    <property type="entry name" value="DUF6597"/>
    <property type="match status" value="1"/>
</dbReference>
<name>A0A369QG29_9BACT</name>
<keyword evidence="1" id="KW-0805">Transcription regulation</keyword>
<evidence type="ECO:0000256" key="2">
    <source>
        <dbReference type="ARBA" id="ARBA00023125"/>
    </source>
</evidence>
<dbReference type="OrthoDB" id="635259at2"/>
<evidence type="ECO:0000313" key="6">
    <source>
        <dbReference type="Proteomes" id="UP000253919"/>
    </source>
</evidence>
<accession>A0A369QG29</accession>
<dbReference type="Proteomes" id="UP000253919">
    <property type="component" value="Unassembled WGS sequence"/>
</dbReference>
<sequence length="254" mass="29383">MFYRIIPPDRVLQDYVQYFWILKADEKIPVRTFVDDSSGFLFEFTADGTSLRRNMVYGQTTQPTLNPDPASFLALGVLFYPWALQELFRVNASHLTNQRVHLDEFLNFSFLEMLEAEKDFSGKIRLLAQVLTTQAALAQQPDQLMQQMIRYIKQSKGMLSVKSVQGFGHLSEKQLERRFRITIGVSPRHFIKITRFKAALSFMASQPRHSLTDIAYAFNYFDQAHFIKQSNELTGLSPKVLREKRHPGLANIIL</sequence>
<dbReference type="EMBL" id="QASA01000001">
    <property type="protein sequence ID" value="RDC62186.1"/>
    <property type="molecule type" value="Genomic_DNA"/>
</dbReference>
<dbReference type="GO" id="GO:0003700">
    <property type="term" value="F:DNA-binding transcription factor activity"/>
    <property type="evidence" value="ECO:0007669"/>
    <property type="project" value="InterPro"/>
</dbReference>
<reference evidence="5 6" key="1">
    <citation type="submission" date="2018-04" db="EMBL/GenBank/DDBJ databases">
        <title>Adhaeribacter sp. HMF7616 genome sequencing and assembly.</title>
        <authorList>
            <person name="Kang H."/>
            <person name="Kang J."/>
            <person name="Cha I."/>
            <person name="Kim H."/>
            <person name="Joh K."/>
        </authorList>
    </citation>
    <scope>NUCLEOTIDE SEQUENCE [LARGE SCALE GENOMIC DNA]</scope>
    <source>
        <strain evidence="5 6">HMF7616</strain>
    </source>
</reference>
<gene>
    <name evidence="5" type="ORF">AHMF7616_00777</name>
</gene>
<dbReference type="PANTHER" id="PTHR46796">
    <property type="entry name" value="HTH-TYPE TRANSCRIPTIONAL ACTIVATOR RHAS-RELATED"/>
    <property type="match status" value="1"/>
</dbReference>
<evidence type="ECO:0000259" key="4">
    <source>
        <dbReference type="PROSITE" id="PS01124"/>
    </source>
</evidence>
<keyword evidence="3" id="KW-0804">Transcription</keyword>
<organism evidence="5 6">
    <name type="scientific">Adhaeribacter pallidiroseus</name>
    <dbReference type="NCBI Taxonomy" id="2072847"/>
    <lineage>
        <taxon>Bacteria</taxon>
        <taxon>Pseudomonadati</taxon>
        <taxon>Bacteroidota</taxon>
        <taxon>Cytophagia</taxon>
        <taxon>Cytophagales</taxon>
        <taxon>Hymenobacteraceae</taxon>
        <taxon>Adhaeribacter</taxon>
    </lineage>
</organism>
<dbReference type="InterPro" id="IPR009057">
    <property type="entry name" value="Homeodomain-like_sf"/>
</dbReference>
<dbReference type="PROSITE" id="PS01124">
    <property type="entry name" value="HTH_ARAC_FAMILY_2"/>
    <property type="match status" value="1"/>
</dbReference>
<dbReference type="AlphaFoldDB" id="A0A369QG29"/>
<dbReference type="SUPFAM" id="SSF46689">
    <property type="entry name" value="Homeodomain-like"/>
    <property type="match status" value="1"/>
</dbReference>
<keyword evidence="6" id="KW-1185">Reference proteome</keyword>
<protein>
    <recommendedName>
        <fullName evidence="4">HTH araC/xylS-type domain-containing protein</fullName>
    </recommendedName>
</protein>
<dbReference type="Gene3D" id="1.10.10.60">
    <property type="entry name" value="Homeodomain-like"/>
    <property type="match status" value="1"/>
</dbReference>
<dbReference type="Pfam" id="PF12833">
    <property type="entry name" value="HTH_18"/>
    <property type="match status" value="1"/>
</dbReference>
<dbReference type="InterPro" id="IPR018060">
    <property type="entry name" value="HTH_AraC"/>
</dbReference>
<feature type="domain" description="HTH araC/xylS-type" evidence="4">
    <location>
        <begin position="142"/>
        <end position="244"/>
    </location>
</feature>
<dbReference type="InterPro" id="IPR046532">
    <property type="entry name" value="DUF6597"/>
</dbReference>
<evidence type="ECO:0000256" key="3">
    <source>
        <dbReference type="ARBA" id="ARBA00023163"/>
    </source>
</evidence>
<dbReference type="SMART" id="SM00342">
    <property type="entry name" value="HTH_ARAC"/>
    <property type="match status" value="1"/>
</dbReference>
<dbReference type="GO" id="GO:0043565">
    <property type="term" value="F:sequence-specific DNA binding"/>
    <property type="evidence" value="ECO:0007669"/>
    <property type="project" value="InterPro"/>
</dbReference>
<dbReference type="PANTHER" id="PTHR46796:SF13">
    <property type="entry name" value="HTH-TYPE TRANSCRIPTIONAL ACTIVATOR RHAS"/>
    <property type="match status" value="1"/>
</dbReference>
<evidence type="ECO:0000256" key="1">
    <source>
        <dbReference type="ARBA" id="ARBA00023015"/>
    </source>
</evidence>
<dbReference type="RefSeq" id="WP_158546092.1">
    <property type="nucleotide sequence ID" value="NZ_QASA01000001.1"/>
</dbReference>
<evidence type="ECO:0000313" key="5">
    <source>
        <dbReference type="EMBL" id="RDC62186.1"/>
    </source>
</evidence>